<feature type="domain" description="Putative component of 'biosynthetic module'" evidence="1">
    <location>
        <begin position="20"/>
        <end position="201"/>
    </location>
</feature>
<dbReference type="RefSeq" id="WP_303223323.1">
    <property type="nucleotide sequence ID" value="NZ_JBBMEI010000008.1"/>
</dbReference>
<gene>
    <name evidence="2" type="ORF">WMO75_04185</name>
</gene>
<comment type="caution">
    <text evidence="2">The sequence shown here is derived from an EMBL/GenBank/DDBJ whole genome shotgun (WGS) entry which is preliminary data.</text>
</comment>
<feature type="domain" description="Putative component of 'biosynthetic module'" evidence="1">
    <location>
        <begin position="509"/>
        <end position="711"/>
    </location>
</feature>
<organism evidence="2 3">
    <name type="scientific">Blautia intestinihominis</name>
    <dbReference type="NCBI Taxonomy" id="3133152"/>
    <lineage>
        <taxon>Bacteria</taxon>
        <taxon>Bacillati</taxon>
        <taxon>Bacillota</taxon>
        <taxon>Clostridia</taxon>
        <taxon>Lachnospirales</taxon>
        <taxon>Lachnospiraceae</taxon>
        <taxon>Blautia</taxon>
    </lineage>
</organism>
<sequence>MVLEHKEIQSLSDFFTELGKRREKGVYFYRINGYSEEIGRFLYNYYDAARKCGVIVEGKIPNPTEGNLSYYYEMMGNDFQLSMGFIMSGLQKWLPRMNRSQNENVAASIYDSLEELRRAGKTENMLKNAYIKFMCWLYYKFERIVNQLGQQNVPKILYVGSISNYELLLISVLSNAGCDVVLAEPMGDEAYLKLDPQSQKSTLYTGENVGGFPADFSLKKLRAEVEKAEENQKLFGSKDGLINCTNAWIEGSGLADILKAPEQRGDREDLFYNCYLRIGGVEDKLTYANDLYQFYLELKNQKRQTVIVNGSIPNPTTDEIMKIRRNHYTGVEQMIADLQMNIQYPVSPVLQAVLCRAFAEVMKLEAGEPEINLNRLMNKGVYLLCWIRRYQNQIFKNWKKNDTGCFIHLGACQNVNEVLFMKFLARVPVDVLILCPDRNEHCMLEDALLYEINYETSMKLDQFPEQNAQLHIGTAAYHAERELDTLMYNDSVIFRDQQFTKANTISLQTMDREIKLLWNTEMKYRPNFSTADGTVNMPVIFSKISGVKDRKTEGYWISIKQLMTPETVVIDHPPFLTSTSPNPIKMYAAEFFRNGKLQRRKIRNHPAYPYGFLREEMQEYILDKLEALIEQRLIRGTFENGTEYTIISVALNLPKQVTRLIQNFDFTKKNPKLIYINASEVLITLEDSVYAAFLNLLGFDVLFFVPTGYNMDNHFNQRLMEEHQTGDFMYDLQVPDWNTIPLTAHTSWRDRLFRKG</sequence>
<keyword evidence="3" id="KW-1185">Reference proteome</keyword>
<name>A0ABV1AHC0_9FIRM</name>
<evidence type="ECO:0000259" key="1">
    <source>
        <dbReference type="Pfam" id="PF14266"/>
    </source>
</evidence>
<protein>
    <submittedName>
        <fullName evidence="2">YceG family protein</fullName>
    </submittedName>
</protein>
<evidence type="ECO:0000313" key="3">
    <source>
        <dbReference type="Proteomes" id="UP001446032"/>
    </source>
</evidence>
<dbReference type="InterPro" id="IPR025647">
    <property type="entry name" value="YceG_bac"/>
</dbReference>
<proteinExistence type="predicted"/>
<evidence type="ECO:0000313" key="2">
    <source>
        <dbReference type="EMBL" id="MEQ2357549.1"/>
    </source>
</evidence>
<dbReference type="Proteomes" id="UP001446032">
    <property type="component" value="Unassembled WGS sequence"/>
</dbReference>
<accession>A0ABV1AHC0</accession>
<reference evidence="2 3" key="1">
    <citation type="submission" date="2024-03" db="EMBL/GenBank/DDBJ databases">
        <title>Human intestinal bacterial collection.</title>
        <authorList>
            <person name="Pauvert C."/>
            <person name="Hitch T.C.A."/>
            <person name="Clavel T."/>
        </authorList>
    </citation>
    <scope>NUCLEOTIDE SEQUENCE [LARGE SCALE GENOMIC DNA]</scope>
    <source>
        <strain evidence="2 3">CLA-AA-H95</strain>
    </source>
</reference>
<feature type="domain" description="Putative component of 'biosynthetic module'" evidence="1">
    <location>
        <begin position="268"/>
        <end position="488"/>
    </location>
</feature>
<dbReference type="EMBL" id="JBBMEI010000008">
    <property type="protein sequence ID" value="MEQ2357549.1"/>
    <property type="molecule type" value="Genomic_DNA"/>
</dbReference>
<dbReference type="Pfam" id="PF14266">
    <property type="entry name" value="YceG_bac"/>
    <property type="match status" value="3"/>
</dbReference>